<reference evidence="1 2" key="1">
    <citation type="submission" date="2021-06" db="EMBL/GenBank/DDBJ databases">
        <title>Caerostris darwini draft genome.</title>
        <authorList>
            <person name="Kono N."/>
            <person name="Arakawa K."/>
        </authorList>
    </citation>
    <scope>NUCLEOTIDE SEQUENCE [LARGE SCALE GENOMIC DNA]</scope>
</reference>
<name>A0AAV4U260_9ARAC</name>
<gene>
    <name evidence="1" type="ORF">CDAR_467341</name>
</gene>
<evidence type="ECO:0000313" key="1">
    <source>
        <dbReference type="EMBL" id="GIY51884.1"/>
    </source>
</evidence>
<comment type="caution">
    <text evidence="1">The sequence shown here is derived from an EMBL/GenBank/DDBJ whole genome shotgun (WGS) entry which is preliminary data.</text>
</comment>
<sequence>MLPEGEKKHLSDLLFGTCHERPFGVSVNIVTLLGLENDRVESSFRVINERFWTSKSCCPYRALWVDDVLPLDWMRRSEEGDYSL</sequence>
<dbReference type="AlphaFoldDB" id="A0AAV4U260"/>
<keyword evidence="2" id="KW-1185">Reference proteome</keyword>
<accession>A0AAV4U260</accession>
<proteinExistence type="predicted"/>
<protein>
    <submittedName>
        <fullName evidence="1">Uncharacterized protein</fullName>
    </submittedName>
</protein>
<organism evidence="1 2">
    <name type="scientific">Caerostris darwini</name>
    <dbReference type="NCBI Taxonomy" id="1538125"/>
    <lineage>
        <taxon>Eukaryota</taxon>
        <taxon>Metazoa</taxon>
        <taxon>Ecdysozoa</taxon>
        <taxon>Arthropoda</taxon>
        <taxon>Chelicerata</taxon>
        <taxon>Arachnida</taxon>
        <taxon>Araneae</taxon>
        <taxon>Araneomorphae</taxon>
        <taxon>Entelegynae</taxon>
        <taxon>Araneoidea</taxon>
        <taxon>Araneidae</taxon>
        <taxon>Caerostris</taxon>
    </lineage>
</organism>
<dbReference type="EMBL" id="BPLQ01010614">
    <property type="protein sequence ID" value="GIY51884.1"/>
    <property type="molecule type" value="Genomic_DNA"/>
</dbReference>
<dbReference type="Proteomes" id="UP001054837">
    <property type="component" value="Unassembled WGS sequence"/>
</dbReference>
<evidence type="ECO:0000313" key="2">
    <source>
        <dbReference type="Proteomes" id="UP001054837"/>
    </source>
</evidence>